<dbReference type="Pfam" id="PF00675">
    <property type="entry name" value="Peptidase_M16"/>
    <property type="match status" value="1"/>
</dbReference>
<keyword evidence="5" id="KW-0378">Hydrolase</keyword>
<keyword evidence="4" id="KW-0479">Metal-binding</keyword>
<name>A0AAX1UKZ2_CERSP</name>
<evidence type="ECO:0000256" key="2">
    <source>
        <dbReference type="ARBA" id="ARBA00007261"/>
    </source>
</evidence>
<evidence type="ECO:0000256" key="6">
    <source>
        <dbReference type="ARBA" id="ARBA00022833"/>
    </source>
</evidence>
<dbReference type="Pfam" id="PF05193">
    <property type="entry name" value="Peptidase_M16_C"/>
    <property type="match status" value="1"/>
</dbReference>
<evidence type="ECO:0000256" key="7">
    <source>
        <dbReference type="ARBA" id="ARBA00023049"/>
    </source>
</evidence>
<dbReference type="InterPro" id="IPR011765">
    <property type="entry name" value="Pept_M16_N"/>
</dbReference>
<dbReference type="Gene3D" id="3.30.830.10">
    <property type="entry name" value="Metalloenzyme, LuxS/M16 peptidase-like"/>
    <property type="match status" value="2"/>
</dbReference>
<dbReference type="GO" id="GO:0004222">
    <property type="term" value="F:metalloendopeptidase activity"/>
    <property type="evidence" value="ECO:0007669"/>
    <property type="project" value="InterPro"/>
</dbReference>
<protein>
    <submittedName>
        <fullName evidence="12">Insulinase family protein</fullName>
    </submittedName>
</protein>
<dbReference type="InterPro" id="IPR001431">
    <property type="entry name" value="Pept_M16_Zn_BS"/>
</dbReference>
<dbReference type="GO" id="GO:0006508">
    <property type="term" value="P:proteolysis"/>
    <property type="evidence" value="ECO:0007669"/>
    <property type="project" value="UniProtKB-KW"/>
</dbReference>
<dbReference type="InterPro" id="IPR007863">
    <property type="entry name" value="Peptidase_M16_C"/>
</dbReference>
<feature type="chain" id="PRO_5043354009" evidence="9">
    <location>
        <begin position="22"/>
        <end position="447"/>
    </location>
</feature>
<dbReference type="EMBL" id="QWGP01000010">
    <property type="protein sequence ID" value="RHZ95018.1"/>
    <property type="molecule type" value="Genomic_DNA"/>
</dbReference>
<keyword evidence="9" id="KW-0732">Signal</keyword>
<evidence type="ECO:0000259" key="10">
    <source>
        <dbReference type="Pfam" id="PF00675"/>
    </source>
</evidence>
<evidence type="ECO:0000313" key="12">
    <source>
        <dbReference type="EMBL" id="RHZ95018.1"/>
    </source>
</evidence>
<evidence type="ECO:0000256" key="8">
    <source>
        <dbReference type="RuleBase" id="RU004447"/>
    </source>
</evidence>
<keyword evidence="3" id="KW-0645">Protease</keyword>
<dbReference type="PANTHER" id="PTHR43690">
    <property type="entry name" value="NARDILYSIN"/>
    <property type="match status" value="1"/>
</dbReference>
<comment type="caution">
    <text evidence="12">The sequence shown here is derived from an EMBL/GenBank/DDBJ whole genome shotgun (WGS) entry which is preliminary data.</text>
</comment>
<accession>A0AAX1UKZ2</accession>
<dbReference type="PROSITE" id="PS00143">
    <property type="entry name" value="INSULINASE"/>
    <property type="match status" value="1"/>
</dbReference>
<evidence type="ECO:0000259" key="11">
    <source>
        <dbReference type="Pfam" id="PF05193"/>
    </source>
</evidence>
<keyword evidence="7" id="KW-0482">Metalloprotease</keyword>
<dbReference type="GO" id="GO:0046872">
    <property type="term" value="F:metal ion binding"/>
    <property type="evidence" value="ECO:0007669"/>
    <property type="project" value="UniProtKB-KW"/>
</dbReference>
<evidence type="ECO:0000256" key="9">
    <source>
        <dbReference type="SAM" id="SignalP"/>
    </source>
</evidence>
<evidence type="ECO:0000256" key="4">
    <source>
        <dbReference type="ARBA" id="ARBA00022723"/>
    </source>
</evidence>
<dbReference type="AlphaFoldDB" id="A0AAX1UKZ2"/>
<feature type="domain" description="Peptidase M16 N-terminal" evidence="10">
    <location>
        <begin position="35"/>
        <end position="180"/>
    </location>
</feature>
<reference evidence="12 13" key="1">
    <citation type="submission" date="2018-08" db="EMBL/GenBank/DDBJ databases">
        <title>Draft genome sequence of Rhodobacter sphaeroides FY.</title>
        <authorList>
            <person name="Rayyan A."/>
            <person name="Meyer T.E."/>
            <person name="Kyndt J.A."/>
        </authorList>
    </citation>
    <scope>NUCLEOTIDE SEQUENCE [LARGE SCALE GENOMIC DNA]</scope>
    <source>
        <strain evidence="12 13">FY</strain>
    </source>
</reference>
<dbReference type="InterPro" id="IPR011249">
    <property type="entry name" value="Metalloenz_LuxS/M16"/>
</dbReference>
<evidence type="ECO:0000256" key="1">
    <source>
        <dbReference type="ARBA" id="ARBA00001947"/>
    </source>
</evidence>
<evidence type="ECO:0000313" key="13">
    <source>
        <dbReference type="Proteomes" id="UP000266305"/>
    </source>
</evidence>
<proteinExistence type="inferred from homology"/>
<dbReference type="SUPFAM" id="SSF63411">
    <property type="entry name" value="LuxS/MPP-like metallohydrolase"/>
    <property type="match status" value="2"/>
</dbReference>
<evidence type="ECO:0000256" key="5">
    <source>
        <dbReference type="ARBA" id="ARBA00022801"/>
    </source>
</evidence>
<gene>
    <name evidence="12" type="ORF">D1114_10695</name>
</gene>
<keyword evidence="6" id="KW-0862">Zinc</keyword>
<evidence type="ECO:0000256" key="3">
    <source>
        <dbReference type="ARBA" id="ARBA00022670"/>
    </source>
</evidence>
<comment type="similarity">
    <text evidence="2 8">Belongs to the peptidase M16 family.</text>
</comment>
<dbReference type="Proteomes" id="UP000266305">
    <property type="component" value="Unassembled WGS sequence"/>
</dbReference>
<feature type="domain" description="Peptidase M16 C-terminal" evidence="11">
    <location>
        <begin position="190"/>
        <end position="374"/>
    </location>
</feature>
<sequence>MLRRLALSAATGLMLALPALAETVSDFRLPNGLEVVVIEDHRAPVVTHMVWYRVGAADEPPGHSGIAHFLEHLMFKGTDEMSAGEFSATVEAQGGDDNAFTSWDYTAYFQRVAADRLDLMMKMEADRMRDLQMTEEDVRTERQVVLEERSQRTDSDPGAVFSEQSRAAAYLNHPYGIPIIGWRHEIEQLGREDAFSFYRTYYAPNNAILVVAGDVDPAEVRRMAEEHYGALEPTPNLPERLRPQEPPQLAERRLTFSDPRVAQPYVSRSYLAATRETGAQEKAAALTILAELLGGSPTTSLLSRELQFGPEPKAVWAQAYYDGGGLDSGTFGLAVVPAAGVSLQEAEDAMDAVVARFLKEGPDAEDFERIKTQLGAQDIYSRDNVDGLARRYGAALTTGLTVADVQAWPEVLQAVTPDEVMAAAREVFDRRRAVTGWLMQEDEEKSQ</sequence>
<dbReference type="PANTHER" id="PTHR43690:SF17">
    <property type="entry name" value="PROTEIN YHJJ"/>
    <property type="match status" value="1"/>
</dbReference>
<comment type="cofactor">
    <cofactor evidence="1">
        <name>Zn(2+)</name>
        <dbReference type="ChEBI" id="CHEBI:29105"/>
    </cofactor>
</comment>
<dbReference type="InterPro" id="IPR050626">
    <property type="entry name" value="Peptidase_M16"/>
</dbReference>
<organism evidence="12 13">
    <name type="scientific">Cereibacter sphaeroides</name>
    <name type="common">Rhodobacter sphaeroides</name>
    <dbReference type="NCBI Taxonomy" id="1063"/>
    <lineage>
        <taxon>Bacteria</taxon>
        <taxon>Pseudomonadati</taxon>
        <taxon>Pseudomonadota</taxon>
        <taxon>Alphaproteobacteria</taxon>
        <taxon>Rhodobacterales</taxon>
        <taxon>Paracoccaceae</taxon>
        <taxon>Cereibacter</taxon>
    </lineage>
</organism>
<feature type="signal peptide" evidence="9">
    <location>
        <begin position="1"/>
        <end position="21"/>
    </location>
</feature>